<evidence type="ECO:0000256" key="6">
    <source>
        <dbReference type="ARBA" id="ARBA00023136"/>
    </source>
</evidence>
<reference evidence="11" key="1">
    <citation type="submission" date="2018-08" db="EMBL/GenBank/DDBJ databases">
        <title>Draft genome sequence of azole-resistant Aspergillus thermomutatus (Neosartorya pseudofischeri) strain HMR AF 39, isolated from a human nasal aspirate.</title>
        <authorList>
            <person name="Parent-Michaud M."/>
            <person name="Dufresne P.J."/>
            <person name="Fournier E."/>
            <person name="Martineau C."/>
            <person name="Moreira S."/>
            <person name="Perkins V."/>
            <person name="De Repentigny L."/>
            <person name="Dufresne S.F."/>
        </authorList>
    </citation>
    <scope>NUCLEOTIDE SEQUENCE [LARGE SCALE GENOMIC DNA]</scope>
    <source>
        <strain evidence="11">HMR AF 39</strain>
    </source>
</reference>
<dbReference type="CDD" id="cd09630">
    <property type="entry name" value="CDH_like_cytochrome"/>
    <property type="match status" value="1"/>
</dbReference>
<comment type="subcellular location">
    <subcellularLocation>
        <location evidence="1">Membrane</location>
    </subcellularLocation>
</comment>
<dbReference type="STRING" id="41047.A0A397GRB2"/>
<keyword evidence="5 7" id="KW-1133">Transmembrane helix</keyword>
<gene>
    <name evidence="11" type="ORF">CDV56_107491</name>
</gene>
<dbReference type="PANTHER" id="PTHR47797:SF1">
    <property type="entry name" value="CYTOCHROME B561 DOMAIN-CONTAINING PROTEIN-RELATED"/>
    <property type="match status" value="1"/>
</dbReference>
<dbReference type="InterPro" id="IPR006593">
    <property type="entry name" value="Cyt_b561/ferric_Rdtase_TM"/>
</dbReference>
<dbReference type="GO" id="GO:0016020">
    <property type="term" value="C:membrane"/>
    <property type="evidence" value="ECO:0007669"/>
    <property type="project" value="UniProtKB-SubCell"/>
</dbReference>
<dbReference type="Proteomes" id="UP000215305">
    <property type="component" value="Unassembled WGS sequence"/>
</dbReference>
<evidence type="ECO:0000256" key="2">
    <source>
        <dbReference type="ARBA" id="ARBA00022448"/>
    </source>
</evidence>
<accession>A0A397GRB2</accession>
<keyword evidence="2" id="KW-0813">Transport</keyword>
<name>A0A397GRB2_ASPTH</name>
<feature type="chain" id="PRO_5017425608" description="Cytochrome b561 domain-containing protein" evidence="8">
    <location>
        <begin position="22"/>
        <end position="440"/>
    </location>
</feature>
<feature type="domain" description="DOMON" evidence="9">
    <location>
        <begin position="64"/>
        <end position="154"/>
    </location>
</feature>
<keyword evidence="12" id="KW-1185">Reference proteome</keyword>
<keyword evidence="6 7" id="KW-0472">Membrane</keyword>
<dbReference type="VEuPathDB" id="FungiDB:CDV56_107491"/>
<evidence type="ECO:0000256" key="3">
    <source>
        <dbReference type="ARBA" id="ARBA00022692"/>
    </source>
</evidence>
<evidence type="ECO:0000256" key="8">
    <source>
        <dbReference type="SAM" id="SignalP"/>
    </source>
</evidence>
<protein>
    <recommendedName>
        <fullName evidence="13">Cytochrome b561 domain-containing protein</fullName>
    </recommendedName>
</protein>
<dbReference type="InterPro" id="IPR015920">
    <property type="entry name" value="Cellobiose_DH-like_cyt"/>
</dbReference>
<dbReference type="Gene3D" id="2.60.40.1210">
    <property type="entry name" value="Cellobiose dehydrogenase, cytochrome domain"/>
    <property type="match status" value="1"/>
</dbReference>
<feature type="domain" description="Cytochrome b561" evidence="10">
    <location>
        <begin position="223"/>
        <end position="347"/>
    </location>
</feature>
<dbReference type="InterPro" id="IPR005018">
    <property type="entry name" value="DOMON_domain"/>
</dbReference>
<dbReference type="CDD" id="cd08760">
    <property type="entry name" value="Cyt_b561_FRRS1_like"/>
    <property type="match status" value="1"/>
</dbReference>
<dbReference type="GeneID" id="38129465"/>
<evidence type="ECO:0000256" key="5">
    <source>
        <dbReference type="ARBA" id="ARBA00022989"/>
    </source>
</evidence>
<dbReference type="PANTHER" id="PTHR47797">
    <property type="entry name" value="DEHYDROGENASE, PUTATIVE (AFU_ORTHOLOGUE AFUA_8G05805)-RELATED"/>
    <property type="match status" value="1"/>
</dbReference>
<evidence type="ECO:0000256" key="7">
    <source>
        <dbReference type="SAM" id="Phobius"/>
    </source>
</evidence>
<dbReference type="SMART" id="SM00664">
    <property type="entry name" value="DoH"/>
    <property type="match status" value="1"/>
</dbReference>
<feature type="transmembrane region" description="Helical" evidence="7">
    <location>
        <begin position="260"/>
        <end position="280"/>
    </location>
</feature>
<keyword evidence="3 7" id="KW-0812">Transmembrane</keyword>
<feature type="transmembrane region" description="Helical" evidence="7">
    <location>
        <begin position="227"/>
        <end position="248"/>
    </location>
</feature>
<feature type="transmembrane region" description="Helical" evidence="7">
    <location>
        <begin position="330"/>
        <end position="350"/>
    </location>
</feature>
<dbReference type="EMBL" id="NKHU02000122">
    <property type="protein sequence ID" value="RHZ53591.1"/>
    <property type="molecule type" value="Genomic_DNA"/>
</dbReference>
<dbReference type="SUPFAM" id="SSF49344">
    <property type="entry name" value="CBD9-like"/>
    <property type="match status" value="1"/>
</dbReference>
<evidence type="ECO:0000259" key="9">
    <source>
        <dbReference type="SMART" id="SM00664"/>
    </source>
</evidence>
<organism evidence="11 12">
    <name type="scientific">Aspergillus thermomutatus</name>
    <name type="common">Neosartorya pseudofischeri</name>
    <dbReference type="NCBI Taxonomy" id="41047"/>
    <lineage>
        <taxon>Eukaryota</taxon>
        <taxon>Fungi</taxon>
        <taxon>Dikarya</taxon>
        <taxon>Ascomycota</taxon>
        <taxon>Pezizomycotina</taxon>
        <taxon>Eurotiomycetes</taxon>
        <taxon>Eurotiomycetidae</taxon>
        <taxon>Eurotiales</taxon>
        <taxon>Aspergillaceae</taxon>
        <taxon>Aspergillus</taxon>
        <taxon>Aspergillus subgen. Fumigati</taxon>
    </lineage>
</organism>
<evidence type="ECO:0000256" key="4">
    <source>
        <dbReference type="ARBA" id="ARBA00022982"/>
    </source>
</evidence>
<dbReference type="AlphaFoldDB" id="A0A397GRB2"/>
<evidence type="ECO:0000259" key="10">
    <source>
        <dbReference type="SMART" id="SM00665"/>
    </source>
</evidence>
<proteinExistence type="predicted"/>
<dbReference type="SMART" id="SM00665">
    <property type="entry name" value="B561"/>
    <property type="match status" value="1"/>
</dbReference>
<evidence type="ECO:0008006" key="13">
    <source>
        <dbReference type="Google" id="ProtNLM"/>
    </source>
</evidence>
<evidence type="ECO:0000256" key="1">
    <source>
        <dbReference type="ARBA" id="ARBA00004370"/>
    </source>
</evidence>
<feature type="transmembrane region" description="Helical" evidence="7">
    <location>
        <begin position="286"/>
        <end position="310"/>
    </location>
</feature>
<keyword evidence="8" id="KW-0732">Signal</keyword>
<evidence type="ECO:0000313" key="11">
    <source>
        <dbReference type="EMBL" id="RHZ53591.1"/>
    </source>
</evidence>
<comment type="caution">
    <text evidence="11">The sequence shown here is derived from an EMBL/GenBank/DDBJ whole genome shotgun (WGS) entry which is preliminary data.</text>
</comment>
<keyword evidence="4" id="KW-0249">Electron transport</keyword>
<feature type="signal peptide" evidence="8">
    <location>
        <begin position="1"/>
        <end position="21"/>
    </location>
</feature>
<dbReference type="Gene3D" id="1.20.120.1770">
    <property type="match status" value="1"/>
</dbReference>
<sequence length="440" mass="46630">MKVHTWIGLTVALSLFTSAEAHPATFHPQGRDDISFTITVSDAAKSSQLDALFFQIQAPSTVQWVALGQGDQMAGAHIFLIYASSSTNVTVSPRAGTGHVLPRFNPESHISLLPGTGIRNATMTANFRCHDCLGGHGDTINATDSASRWIWAYKNGSPIESDDVSAAIDYHDAFGGVVVDLTRARSTIDMNGDPFSDASSDAVRPIDELSISEPAGLSATAIAHGCLMAIAFLLLFPTFALLVPLSTFIRMPVTTIHAPLQGLALATAITGLGLGLKMWADGGSNAAAHPIIGIVVVASLALVQPVLGWLQHKHFKRTGGKSWFAYLHRWLGRGMLALGTINGGLGFWWLGSSTGPLRTGMIVYAVVACVVFVAYVGVHVSIWAGSAGRQEDLQGVRLEDRPSAEMLQSLNLNDGTKASDDVPRAGGYEVGVAAERGYKD</sequence>
<dbReference type="Pfam" id="PF16010">
    <property type="entry name" value="CDH-cyt"/>
    <property type="match status" value="1"/>
</dbReference>
<dbReference type="OrthoDB" id="19261at2759"/>
<evidence type="ECO:0000313" key="12">
    <source>
        <dbReference type="Proteomes" id="UP000215305"/>
    </source>
</evidence>
<dbReference type="RefSeq" id="XP_026613672.1">
    <property type="nucleotide sequence ID" value="XM_026761110.1"/>
</dbReference>
<feature type="transmembrane region" description="Helical" evidence="7">
    <location>
        <begin position="362"/>
        <end position="384"/>
    </location>
</feature>